<dbReference type="EMBL" id="GL833139">
    <property type="protein sequence ID" value="EGB05769.1"/>
    <property type="molecule type" value="Genomic_DNA"/>
</dbReference>
<evidence type="ECO:0000256" key="1">
    <source>
        <dbReference type="SAM" id="MobiDB-lite"/>
    </source>
</evidence>
<dbReference type="AlphaFoldDB" id="F0YGM8"/>
<keyword evidence="3" id="KW-1185">Reference proteome</keyword>
<dbReference type="InParanoid" id="F0YGM8"/>
<organism evidence="3">
    <name type="scientific">Aureococcus anophagefferens</name>
    <name type="common">Harmful bloom alga</name>
    <dbReference type="NCBI Taxonomy" id="44056"/>
    <lineage>
        <taxon>Eukaryota</taxon>
        <taxon>Sar</taxon>
        <taxon>Stramenopiles</taxon>
        <taxon>Ochrophyta</taxon>
        <taxon>Pelagophyceae</taxon>
        <taxon>Pelagomonadales</taxon>
        <taxon>Pelagomonadaceae</taxon>
        <taxon>Aureococcus</taxon>
    </lineage>
</organism>
<accession>F0YGM8</accession>
<feature type="compositionally biased region" description="Basic and acidic residues" evidence="1">
    <location>
        <begin position="601"/>
        <end position="614"/>
    </location>
</feature>
<reference evidence="2 3" key="1">
    <citation type="journal article" date="2011" name="Proc. Natl. Acad. Sci. U.S.A.">
        <title>Niche of harmful alga Aureococcus anophagefferens revealed through ecogenomics.</title>
        <authorList>
            <person name="Gobler C.J."/>
            <person name="Berry D.L."/>
            <person name="Dyhrman S.T."/>
            <person name="Wilhelm S.W."/>
            <person name="Salamov A."/>
            <person name="Lobanov A.V."/>
            <person name="Zhang Y."/>
            <person name="Collier J.L."/>
            <person name="Wurch L.L."/>
            <person name="Kustka A.B."/>
            <person name="Dill B.D."/>
            <person name="Shah M."/>
            <person name="VerBerkmoes N.C."/>
            <person name="Kuo A."/>
            <person name="Terry A."/>
            <person name="Pangilinan J."/>
            <person name="Lindquist E.A."/>
            <person name="Lucas S."/>
            <person name="Paulsen I.T."/>
            <person name="Hattenrath-Lehmann T.K."/>
            <person name="Talmage S.C."/>
            <person name="Walker E.A."/>
            <person name="Koch F."/>
            <person name="Burson A.M."/>
            <person name="Marcoval M.A."/>
            <person name="Tang Y.Z."/>
            <person name="Lecleir G.R."/>
            <person name="Coyne K.J."/>
            <person name="Berg G.M."/>
            <person name="Bertrand E.M."/>
            <person name="Saito M.A."/>
            <person name="Gladyshev V.N."/>
            <person name="Grigoriev I.V."/>
        </authorList>
    </citation>
    <scope>NUCLEOTIDE SEQUENCE [LARGE SCALE GENOMIC DNA]</scope>
    <source>
        <strain evidence="3">CCMP 1984</strain>
    </source>
</reference>
<proteinExistence type="predicted"/>
<gene>
    <name evidence="2" type="ORF">AURANDRAFT_66175</name>
</gene>
<dbReference type="GeneID" id="20225684"/>
<feature type="region of interest" description="Disordered" evidence="1">
    <location>
        <begin position="845"/>
        <end position="864"/>
    </location>
</feature>
<feature type="compositionally biased region" description="Acidic residues" evidence="1">
    <location>
        <begin position="615"/>
        <end position="641"/>
    </location>
</feature>
<dbReference type="Proteomes" id="UP000002729">
    <property type="component" value="Unassembled WGS sequence"/>
</dbReference>
<sequence length="1054" mass="115905">MYQAEPNEEGDACTVLAAGKLKTKRDEVGKNLGPMVETLLAEEERRKDSSMPICCCFTLDKVGQYEFGPFRCATVGYHLCNFCPCARSMAGHGQPGGCRRCREAGTEATCTHWDMATPATKQYFEDREKALAERVGTLPDEVLPFWRNKAEATEIARKLKIKLKSGAKLETIESAIRGKCDCLTVRGADVPSNKRHVNRAPDTAVLRDARRWAKASGREEPPKPTTPEAWKQLRDAHRVLLGDAERLLHVRQVLKFWELLSPHDRGRLVSRDGHLLDVTKIIDCALHLTLRVVIHTLSLLYKMPLHAQSGLLAAEIGSRLDRATAAIQTGLDSASFAHRKAKGSDAAAWKAGTTKLRVFSMPAKRAKKIVRTSLICNSNRQIITVKHASSAGGETTRIVDVGDGTPTINVSLLERVAEELLPDDARLPKVKLFLQELIFVLHIVNTKSWETDPSMPATFQGHADAMGKLMVEIWGPESITPYFHDIIAGHLRDMMELYGPLYRHQNEGQERFNGRLTGRKKRHSQNGGACNRGAELRASRGATVGKCDSIGTWAGRFALRSAGRADSVLDAATERRREERRDGAAARGARRRVALAAQRAARAEVHRANRRDSESDSESDDEDFDAELDDSSDDFESEPEDSDSRSCFENEWRNLGISAQLYHDVSSESRSSGGGGCTRTLRLVRLPATERRRDRVVLRVGRLGLRGLLQGRRPVEDIVPDDGIERPGHALVRVVGPFGILESDLRRLASVEQARLHAHVPERAQGSGHVLELRVARQVDRLDRRRGAAPDVHDVVGAEIPLFALSARLHAVREGRAAVVRAADEALDDVPVHGVDDELLGRVADARRTGPPPQNLRRAREQQRWPAHEPAVLAVLGPRGPFARGHGPPGDAVDDVDVLQAVERHADVLRGVGDDDDVLDVQLRGRRRPIRRRRGPRSRLVLAHEDVVLVAPRALHGGLEVLGDELVGRDVLDAAQDAVAAPHALASHDHVAEVRHEHDLAAPAVARAPLRGGLARARRTGPLPLPHGVEAAQPITSRTSTVGLPQLSDDWVVV</sequence>
<evidence type="ECO:0000313" key="3">
    <source>
        <dbReference type="Proteomes" id="UP000002729"/>
    </source>
</evidence>
<feature type="region of interest" description="Disordered" evidence="1">
    <location>
        <begin position="573"/>
        <end position="647"/>
    </location>
</feature>
<feature type="compositionally biased region" description="Basic and acidic residues" evidence="1">
    <location>
        <begin position="573"/>
        <end position="584"/>
    </location>
</feature>
<dbReference type="RefSeq" id="XP_009039608.1">
    <property type="nucleotide sequence ID" value="XM_009041360.1"/>
</dbReference>
<protein>
    <submittedName>
        <fullName evidence="2">Uncharacterized protein</fullName>
    </submittedName>
</protein>
<dbReference type="KEGG" id="aaf:AURANDRAFT_66175"/>
<evidence type="ECO:0000313" key="2">
    <source>
        <dbReference type="EMBL" id="EGB05769.1"/>
    </source>
</evidence>
<name>F0YGM8_AURAN</name>